<feature type="chain" id="PRO_5008077651" description="Chitin-binding type-4 domain-containing protein" evidence="2">
    <location>
        <begin position="21"/>
        <end position="343"/>
    </location>
</feature>
<reference evidence="3 4" key="1">
    <citation type="submission" date="2006-10" db="EMBL/GenBank/DDBJ databases">
        <title>The Genome Sequence of Batrachochytrium dendrobatidis JEL423.</title>
        <authorList>
            <consortium name="The Broad Institute Genome Sequencing Platform"/>
            <person name="Birren B."/>
            <person name="Lander E."/>
            <person name="Galagan J."/>
            <person name="Cuomo C."/>
            <person name="Devon K."/>
            <person name="Jaffe D."/>
            <person name="Butler J."/>
            <person name="Alvarez P."/>
            <person name="Gnerre S."/>
            <person name="Grabherr M."/>
            <person name="Kleber M."/>
            <person name="Mauceli E."/>
            <person name="Brockman W."/>
            <person name="Young S."/>
            <person name="LaButti K."/>
            <person name="Sykes S."/>
            <person name="DeCaprio D."/>
            <person name="Crawford M."/>
            <person name="Koehrsen M."/>
            <person name="Engels R."/>
            <person name="Montgomery P."/>
            <person name="Pearson M."/>
            <person name="Howarth C."/>
            <person name="Larson L."/>
            <person name="White J."/>
            <person name="O'Leary S."/>
            <person name="Kodira C."/>
            <person name="Zeng Q."/>
            <person name="Yandava C."/>
            <person name="Alvarado L."/>
            <person name="Longcore J."/>
            <person name="James T."/>
        </authorList>
    </citation>
    <scope>NUCLEOTIDE SEQUENCE [LARGE SCALE GENOMIC DNA]</scope>
    <source>
        <strain evidence="3 4">JEL423</strain>
    </source>
</reference>
<feature type="signal peptide" evidence="2">
    <location>
        <begin position="1"/>
        <end position="20"/>
    </location>
</feature>
<dbReference type="EMBL" id="DS022304">
    <property type="protein sequence ID" value="OAJ40557.1"/>
    <property type="molecule type" value="Genomic_DNA"/>
</dbReference>
<dbReference type="Proteomes" id="UP000077115">
    <property type="component" value="Unassembled WGS sequence"/>
</dbReference>
<dbReference type="STRING" id="403673.A0A177WKA0"/>
<dbReference type="OrthoDB" id="5559126at2759"/>
<feature type="compositionally biased region" description="Polar residues" evidence="1">
    <location>
        <begin position="261"/>
        <end position="279"/>
    </location>
</feature>
<gene>
    <name evidence="3" type="ORF">BDEG_24275</name>
</gene>
<dbReference type="AlphaFoldDB" id="A0A177WKA0"/>
<name>A0A177WKA0_BATDL</name>
<feature type="region of interest" description="Disordered" evidence="1">
    <location>
        <begin position="203"/>
        <end position="279"/>
    </location>
</feature>
<accession>A0A177WKA0</accession>
<evidence type="ECO:0000256" key="1">
    <source>
        <dbReference type="SAM" id="MobiDB-lite"/>
    </source>
</evidence>
<feature type="compositionally biased region" description="Low complexity" evidence="1">
    <location>
        <begin position="207"/>
        <end position="245"/>
    </location>
</feature>
<sequence>MLHILLQSIIFSACTFHVAAHGFLAHPGNLKDAFSKHAVRNYDAIDNNIDSLRSPIKSDSPVCRGAAKGPVTDIRLENGKSFTITIAFSIGAQHIGPCGVEILDENLENAVQIAHVDGPGGCAQKPLSQFATDKSSPASSQCPNNIPTKLVTDDMCLSEWTFVVSNVEKIKCTNCVMRWTWSGQHISVTNPEKYETCADVRISSSGAPSTDTPDPAATTTDPVVTTIDSTTTTTSSTVSSAPRKTLSPKKRPTKKTKSSTQLPTKNTSAPAETSNPQPSGLTAGVAECNKMSDKCSFQMACTADKQGFFACFAKESNRAPIRMDCAPGTTCKQNGQFISCQPA</sequence>
<reference evidence="3 4" key="2">
    <citation type="submission" date="2016-05" db="EMBL/GenBank/DDBJ databases">
        <title>Lineage-specific infection strategies underlie the spectrum of fungal disease in amphibians.</title>
        <authorList>
            <person name="Cuomo C.A."/>
            <person name="Farrer R.A."/>
            <person name="James T."/>
            <person name="Longcore J."/>
            <person name="Birren B."/>
        </authorList>
    </citation>
    <scope>NUCLEOTIDE SEQUENCE [LARGE SCALE GENOMIC DNA]</scope>
    <source>
        <strain evidence="3 4">JEL423</strain>
    </source>
</reference>
<feature type="compositionally biased region" description="Basic residues" evidence="1">
    <location>
        <begin position="246"/>
        <end position="257"/>
    </location>
</feature>
<evidence type="ECO:0000256" key="2">
    <source>
        <dbReference type="SAM" id="SignalP"/>
    </source>
</evidence>
<organism evidence="3 4">
    <name type="scientific">Batrachochytrium dendrobatidis (strain JEL423)</name>
    <dbReference type="NCBI Taxonomy" id="403673"/>
    <lineage>
        <taxon>Eukaryota</taxon>
        <taxon>Fungi</taxon>
        <taxon>Fungi incertae sedis</taxon>
        <taxon>Chytridiomycota</taxon>
        <taxon>Chytridiomycota incertae sedis</taxon>
        <taxon>Chytridiomycetes</taxon>
        <taxon>Rhizophydiales</taxon>
        <taxon>Rhizophydiales incertae sedis</taxon>
        <taxon>Batrachochytrium</taxon>
    </lineage>
</organism>
<protein>
    <recommendedName>
        <fullName evidence="5">Chitin-binding type-4 domain-containing protein</fullName>
    </recommendedName>
</protein>
<evidence type="ECO:0008006" key="5">
    <source>
        <dbReference type="Google" id="ProtNLM"/>
    </source>
</evidence>
<dbReference type="VEuPathDB" id="FungiDB:BDEG_24275"/>
<evidence type="ECO:0000313" key="4">
    <source>
        <dbReference type="Proteomes" id="UP000077115"/>
    </source>
</evidence>
<proteinExistence type="predicted"/>
<evidence type="ECO:0000313" key="3">
    <source>
        <dbReference type="EMBL" id="OAJ40557.1"/>
    </source>
</evidence>
<keyword evidence="2" id="KW-0732">Signal</keyword>